<dbReference type="InterPro" id="IPR012675">
    <property type="entry name" value="Beta-grasp_dom_sf"/>
</dbReference>
<comment type="similarity">
    <text evidence="1">Belongs to the relA/spoT family.</text>
</comment>
<dbReference type="SUPFAM" id="SSF81301">
    <property type="entry name" value="Nucleotidyltransferase"/>
    <property type="match status" value="1"/>
</dbReference>
<dbReference type="Pfam" id="PF13328">
    <property type="entry name" value="HD_4"/>
    <property type="match status" value="1"/>
</dbReference>
<dbReference type="Pfam" id="PF02824">
    <property type="entry name" value="TGS"/>
    <property type="match status" value="1"/>
</dbReference>
<dbReference type="FunFam" id="3.10.20.30:FF:000002">
    <property type="entry name" value="GTP pyrophosphokinase (RelA/SpoT)"/>
    <property type="match status" value="1"/>
</dbReference>
<organism evidence="3">
    <name type="scientific">uncultured bacterium</name>
    <name type="common">gcode 4</name>
    <dbReference type="NCBI Taxonomy" id="1234023"/>
    <lineage>
        <taxon>Bacteria</taxon>
        <taxon>environmental samples</taxon>
    </lineage>
</organism>
<dbReference type="PANTHER" id="PTHR21262">
    <property type="entry name" value="GUANOSINE-3',5'-BIS DIPHOSPHATE 3'-PYROPHOSPHOHYDROLASE"/>
    <property type="match status" value="1"/>
</dbReference>
<evidence type="ECO:0000313" key="3">
    <source>
        <dbReference type="EMBL" id="EKE30179.1"/>
    </source>
</evidence>
<dbReference type="GO" id="GO:0015969">
    <property type="term" value="P:guanosine tetraphosphate metabolic process"/>
    <property type="evidence" value="ECO:0007669"/>
    <property type="project" value="InterPro"/>
</dbReference>
<dbReference type="Gene3D" id="1.10.3210.10">
    <property type="entry name" value="Hypothetical protein af1432"/>
    <property type="match status" value="1"/>
</dbReference>
<dbReference type="GO" id="GO:0016301">
    <property type="term" value="F:kinase activity"/>
    <property type="evidence" value="ECO:0007669"/>
    <property type="project" value="UniProtKB-KW"/>
</dbReference>
<dbReference type="AlphaFoldDB" id="K2GIC7"/>
<dbReference type="InterPro" id="IPR033655">
    <property type="entry name" value="TGS_RelA/SpoT"/>
</dbReference>
<comment type="caution">
    <text evidence="3">The sequence shown here is derived from an EMBL/GenBank/DDBJ whole genome shotgun (WGS) entry which is preliminary data.</text>
</comment>
<reference evidence="3" key="1">
    <citation type="journal article" date="2012" name="Science">
        <title>Fermentation, hydrogen, and sulfur metabolism in multiple uncultivated bacterial phyla.</title>
        <authorList>
            <person name="Wrighton K.C."/>
            <person name="Thomas B.C."/>
            <person name="Sharon I."/>
            <person name="Miller C.S."/>
            <person name="Castelle C.J."/>
            <person name="VerBerkmoes N.C."/>
            <person name="Wilkins M.J."/>
            <person name="Hettich R.L."/>
            <person name="Lipton M.S."/>
            <person name="Williams K.H."/>
            <person name="Long P.E."/>
            <person name="Banfield J.F."/>
        </authorList>
    </citation>
    <scope>NUCLEOTIDE SEQUENCE [LARGE SCALE GENOMIC DNA]</scope>
</reference>
<dbReference type="InterPro" id="IPR012676">
    <property type="entry name" value="TGS-like"/>
</dbReference>
<dbReference type="InterPro" id="IPR043519">
    <property type="entry name" value="NT_sf"/>
</dbReference>
<evidence type="ECO:0000256" key="1">
    <source>
        <dbReference type="RuleBase" id="RU003847"/>
    </source>
</evidence>
<comment type="function">
    <text evidence="1">In eubacteria ppGpp (guanosine 3'-diphosphate 5'-diphosphate) is a mediator of the stringent response that coordinates a variety of cellular activities in response to changes in nutritional abundance.</text>
</comment>
<dbReference type="SUPFAM" id="SSF109604">
    <property type="entry name" value="HD-domain/PDEase-like"/>
    <property type="match status" value="1"/>
</dbReference>
<sequence length="777" mass="93159">MIWELLEFWISYVQINVNKFLMHKHKEIQIDIQKEIIDVDYSKTDTIMEDLITKVIAYMNNVPAELVRASIMKAYIFAKEAHHWQFRKSWDPYLIHPVEATKELLVLKPDLVTIQACLLHDVPEDTPRTVEEIQAIFWDEVAHITNWMEKLSKLKYRWEERMVWSLRKMFIAMSEDVRVIFVKLADRIHNMRTLQYHPDAEKRKRIALETINIYSPIADRLGIFDFKEILETLCFKNLYPDEYEKVKFELDWLKEEQKVFVERVRDVIYDTIPAHVPLIDVSYRIKSPFSIYKKMNRKGYERVKDLHDLFAIRIITDTIPHCYEILWEIHNRWSPIPKRFKDYIALPKENWYQSLHTTVIWVLRELRSQPTEVQIRTKDMHIQAEIWVAAHFEYSESGHSTIAKDVYWVSEIKKIVDQSKEQEDTEFMSSMKLWLFDDRIFVFSPKWDVINLLKWSTPIDFAYSIHSDLGNHLAIAKVNWKIVPLDFELQNWDRVEVIIDKNRKPLITWLSFVKTARAKEVIKSYINKSNREELIEKGKFILNSYLHKNYWVSLDKELSILKNIDWKLLDTKEKEDILVQIGNLSRKPVSVIRWIMEHGNFWLKKIVEADEKKHKKEKTTALKWDSPESVIIWWEKNIPYKMALCCNPKHGDRILGYLTRVWVNIHKTNCSSLRKWNLERFIDACWWDSVELRSGVTIIVEMTFENKIWVLRKLTDILFKMNMSIEEIKSEKIGTDLVKNVMTLESKIEDYYIFDRLIERVSTSVSEFKDAKLIEMK</sequence>
<feature type="domain" description="RelA/SpoT" evidence="2">
    <location>
        <begin position="283"/>
        <end position="398"/>
    </location>
</feature>
<gene>
    <name evidence="3" type="ORF">ACD_2C00032G0004</name>
</gene>
<evidence type="ECO:0000259" key="2">
    <source>
        <dbReference type="SMART" id="SM00954"/>
    </source>
</evidence>
<dbReference type="NCBIfam" id="TIGR00691">
    <property type="entry name" value="spoT_relA"/>
    <property type="match status" value="1"/>
</dbReference>
<dbReference type="GO" id="GO:0005886">
    <property type="term" value="C:plasma membrane"/>
    <property type="evidence" value="ECO:0007669"/>
    <property type="project" value="TreeGrafter"/>
</dbReference>
<dbReference type="SUPFAM" id="SSF81271">
    <property type="entry name" value="TGS-like"/>
    <property type="match status" value="1"/>
</dbReference>
<dbReference type="PANTHER" id="PTHR21262:SF31">
    <property type="entry name" value="GTP PYROPHOSPHOKINASE"/>
    <property type="match status" value="1"/>
</dbReference>
<keyword evidence="3" id="KW-0808">Transferase</keyword>
<dbReference type="SMART" id="SM00954">
    <property type="entry name" value="RelA_SpoT"/>
    <property type="match status" value="1"/>
</dbReference>
<dbReference type="InterPro" id="IPR007685">
    <property type="entry name" value="RelA_SpoT"/>
</dbReference>
<dbReference type="Gene3D" id="3.30.460.10">
    <property type="entry name" value="Beta Polymerase, domain 2"/>
    <property type="match status" value="1"/>
</dbReference>
<dbReference type="InterPro" id="IPR004811">
    <property type="entry name" value="RelA/Spo_fam"/>
</dbReference>
<dbReference type="CDD" id="cd01668">
    <property type="entry name" value="TGS_RSH"/>
    <property type="match status" value="1"/>
</dbReference>
<protein>
    <submittedName>
        <fullName evidence="3">GTP pyrophosphokinase</fullName>
    </submittedName>
</protein>
<dbReference type="Gene3D" id="3.10.20.30">
    <property type="match status" value="1"/>
</dbReference>
<accession>K2GIC7</accession>
<keyword evidence="3" id="KW-0418">Kinase</keyword>
<name>K2GIC7_9BACT</name>
<dbReference type="Pfam" id="PF04607">
    <property type="entry name" value="RelA_SpoT"/>
    <property type="match status" value="1"/>
</dbReference>
<dbReference type="InterPro" id="IPR004095">
    <property type="entry name" value="TGS"/>
</dbReference>
<dbReference type="CDD" id="cd05399">
    <property type="entry name" value="NT_Rel-Spo_like"/>
    <property type="match status" value="1"/>
</dbReference>
<dbReference type="FunFam" id="1.10.3210.10:FF:000001">
    <property type="entry name" value="GTP pyrophosphokinase RelA"/>
    <property type="match status" value="1"/>
</dbReference>
<dbReference type="EMBL" id="AMFJ01000032">
    <property type="protein sequence ID" value="EKE30179.1"/>
    <property type="molecule type" value="Genomic_DNA"/>
</dbReference>
<proteinExistence type="inferred from homology"/>